<keyword evidence="5" id="KW-1185">Reference proteome</keyword>
<accession>A0A9N8HTS6</accession>
<evidence type="ECO:0000259" key="3">
    <source>
        <dbReference type="Pfam" id="PF01764"/>
    </source>
</evidence>
<dbReference type="InterPro" id="IPR002921">
    <property type="entry name" value="Fungal_lipase-type"/>
</dbReference>
<feature type="region of interest" description="Disordered" evidence="1">
    <location>
        <begin position="305"/>
        <end position="326"/>
    </location>
</feature>
<dbReference type="OrthoDB" id="40037at2759"/>
<dbReference type="SUPFAM" id="SSF53474">
    <property type="entry name" value="alpha/beta-Hydrolases"/>
    <property type="match status" value="1"/>
</dbReference>
<gene>
    <name evidence="4" type="ORF">SEMRO_1546_G281440.1</name>
</gene>
<dbReference type="PANTHER" id="PTHR45856">
    <property type="entry name" value="ALPHA/BETA-HYDROLASES SUPERFAMILY PROTEIN"/>
    <property type="match status" value="1"/>
</dbReference>
<sequence>MCFISSTRALALLLLAFLLAAPISSDVVLDKKTMDLTLTSAKLSALVYDANPSSSGYDLLKRFTVEPDQAFVAKKDGYCYGVFRGTTMSWDDWRQNFRMGSEVICGSDNMAVPNTPKQPVCCAARAGFYDAYHTSYFQDFEKAIRRCAQDCLNPDECVVLTGHSQGGSIAAVAAVTLADINPYVITFGQPPTLAPGCPYISNERWYRWVNTRDSDTLGITYDPIPFSPSFGTGCWGHFLVLGNDPSGVAYLGLDNQQSLAPMDPLGVAHSKSEYVDRIAGLIDYHMNVSLDNLAELARRARNATIEKENASNSSNTTHGKRALSKTPISEPIPADGYATGSLCSINEECLSGLCEQETGLHWKRCHGIECKVDSDCETLRCDHGVCVNKLGSCQPCDEDSDCKYGDCFGFRCTGPGNLMDTNCRCLLSEHCRSGRCDGVSPRICEAALPLDARCNEDSDCHSGYCSWSLRCADPSLKQTEISVENGVINWRVPVAIAAAIIAACCIGKFAIRWWCESRHDYEEIPAADVEEDDKQS</sequence>
<feature type="domain" description="Fungal lipase-type" evidence="3">
    <location>
        <begin position="82"/>
        <end position="194"/>
    </location>
</feature>
<dbReference type="Proteomes" id="UP001153069">
    <property type="component" value="Unassembled WGS sequence"/>
</dbReference>
<feature type="chain" id="PRO_5040331400" description="Fungal lipase-type domain-containing protein" evidence="2">
    <location>
        <begin position="26"/>
        <end position="536"/>
    </location>
</feature>
<dbReference type="AlphaFoldDB" id="A0A9N8HTS6"/>
<dbReference type="GO" id="GO:0006629">
    <property type="term" value="P:lipid metabolic process"/>
    <property type="evidence" value="ECO:0007669"/>
    <property type="project" value="InterPro"/>
</dbReference>
<feature type="signal peptide" evidence="2">
    <location>
        <begin position="1"/>
        <end position="25"/>
    </location>
</feature>
<dbReference type="InterPro" id="IPR051218">
    <property type="entry name" value="Sec_MonoDiacylglyc_Lipase"/>
</dbReference>
<reference evidence="4" key="1">
    <citation type="submission" date="2020-06" db="EMBL/GenBank/DDBJ databases">
        <authorList>
            <consortium name="Plant Systems Biology data submission"/>
        </authorList>
    </citation>
    <scope>NUCLEOTIDE SEQUENCE</scope>
    <source>
        <strain evidence="4">D6</strain>
    </source>
</reference>
<keyword evidence="2" id="KW-0732">Signal</keyword>
<proteinExistence type="predicted"/>
<dbReference type="PANTHER" id="PTHR45856:SF24">
    <property type="entry name" value="FUNGAL LIPASE-LIKE DOMAIN-CONTAINING PROTEIN"/>
    <property type="match status" value="1"/>
</dbReference>
<evidence type="ECO:0000256" key="1">
    <source>
        <dbReference type="SAM" id="MobiDB-lite"/>
    </source>
</evidence>
<dbReference type="InterPro" id="IPR029058">
    <property type="entry name" value="AB_hydrolase_fold"/>
</dbReference>
<dbReference type="EMBL" id="CAICTM010001544">
    <property type="protein sequence ID" value="CAB9524515.1"/>
    <property type="molecule type" value="Genomic_DNA"/>
</dbReference>
<name>A0A9N8HTS6_9STRA</name>
<dbReference type="Gene3D" id="3.40.50.1820">
    <property type="entry name" value="alpha/beta hydrolase"/>
    <property type="match status" value="1"/>
</dbReference>
<evidence type="ECO:0000256" key="2">
    <source>
        <dbReference type="SAM" id="SignalP"/>
    </source>
</evidence>
<dbReference type="Pfam" id="PF01764">
    <property type="entry name" value="Lipase_3"/>
    <property type="match status" value="1"/>
</dbReference>
<protein>
    <recommendedName>
        <fullName evidence="3">Fungal lipase-type domain-containing protein</fullName>
    </recommendedName>
</protein>
<comment type="caution">
    <text evidence="4">The sequence shown here is derived from an EMBL/GenBank/DDBJ whole genome shotgun (WGS) entry which is preliminary data.</text>
</comment>
<evidence type="ECO:0000313" key="5">
    <source>
        <dbReference type="Proteomes" id="UP001153069"/>
    </source>
</evidence>
<evidence type="ECO:0000313" key="4">
    <source>
        <dbReference type="EMBL" id="CAB9524515.1"/>
    </source>
</evidence>
<organism evidence="4 5">
    <name type="scientific">Seminavis robusta</name>
    <dbReference type="NCBI Taxonomy" id="568900"/>
    <lineage>
        <taxon>Eukaryota</taxon>
        <taxon>Sar</taxon>
        <taxon>Stramenopiles</taxon>
        <taxon>Ochrophyta</taxon>
        <taxon>Bacillariophyta</taxon>
        <taxon>Bacillariophyceae</taxon>
        <taxon>Bacillariophycidae</taxon>
        <taxon>Naviculales</taxon>
        <taxon>Naviculaceae</taxon>
        <taxon>Seminavis</taxon>
    </lineage>
</organism>